<comment type="caution">
    <text evidence="1">The sequence shown here is derived from an EMBL/GenBank/DDBJ whole genome shotgun (WGS) entry which is preliminary data.</text>
</comment>
<evidence type="ECO:0000313" key="1">
    <source>
        <dbReference type="EMBL" id="GAA0379653.1"/>
    </source>
</evidence>
<protein>
    <submittedName>
        <fullName evidence="1">Uncharacterized protein</fullName>
    </submittedName>
</protein>
<dbReference type="Proteomes" id="UP001500791">
    <property type="component" value="Unassembled WGS sequence"/>
</dbReference>
<dbReference type="RefSeq" id="WP_167176292.1">
    <property type="nucleotide sequence ID" value="NZ_BAAAEJ010000003.1"/>
</dbReference>
<organism evidence="1 2">
    <name type="scientific">Brevundimonas terrae</name>
    <dbReference type="NCBI Taxonomy" id="363631"/>
    <lineage>
        <taxon>Bacteria</taxon>
        <taxon>Pseudomonadati</taxon>
        <taxon>Pseudomonadota</taxon>
        <taxon>Alphaproteobacteria</taxon>
        <taxon>Caulobacterales</taxon>
        <taxon>Caulobacteraceae</taxon>
        <taxon>Brevundimonas</taxon>
    </lineage>
</organism>
<reference evidence="2" key="1">
    <citation type="journal article" date="2019" name="Int. J. Syst. Evol. Microbiol.">
        <title>The Global Catalogue of Microorganisms (GCM) 10K type strain sequencing project: providing services to taxonomists for standard genome sequencing and annotation.</title>
        <authorList>
            <consortium name="The Broad Institute Genomics Platform"/>
            <consortium name="The Broad Institute Genome Sequencing Center for Infectious Disease"/>
            <person name="Wu L."/>
            <person name="Ma J."/>
        </authorList>
    </citation>
    <scope>NUCLEOTIDE SEQUENCE [LARGE SCALE GENOMIC DNA]</scope>
    <source>
        <strain evidence="2">JCM 13476</strain>
    </source>
</reference>
<keyword evidence="2" id="KW-1185">Reference proteome</keyword>
<proteinExistence type="predicted"/>
<evidence type="ECO:0000313" key="2">
    <source>
        <dbReference type="Proteomes" id="UP001500791"/>
    </source>
</evidence>
<name>A0ABP3HTC0_9CAUL</name>
<sequence length="145" mass="14686">MLVSLMTASLMLAAQDAPVTTAPPLADASVAIPSDLPVLAPAVVSPDCGGLLKAAAFCVTARMDQTGGVAEAYLAHLEQQGWLAADGDDNRVILVKRREAGGCDGLQMVAFYDTEKPQAAEAPAFLGFATIPGDVCAAPSGGTAQ</sequence>
<dbReference type="EMBL" id="BAAAEJ010000003">
    <property type="protein sequence ID" value="GAA0379653.1"/>
    <property type="molecule type" value="Genomic_DNA"/>
</dbReference>
<accession>A0ABP3HTC0</accession>
<gene>
    <name evidence="1" type="ORF">GCM10009093_03310</name>
</gene>